<sequence>MTAAHDRAVASQTGRGTHGVIPSRSPDTQNPPAPRAAGTGGPVVGILPEYSRLAHHYLPAVDALRRAQTSTAQRGDFLPSGTPVKGSRRALSLRLGPDQLNTIVTRYEAGETTTALAREYAISHSSILRLFKQRNIQTRVRGLTPEKEREVLRLRTQGLIIRDIARQVGCSYDCVRKFLLSASKWHGSSPWAPDQ</sequence>
<dbReference type="GO" id="GO:0000150">
    <property type="term" value="F:DNA strand exchange activity"/>
    <property type="evidence" value="ECO:0007669"/>
    <property type="project" value="InterPro"/>
</dbReference>
<feature type="domain" description="Resolvase HTH" evidence="2">
    <location>
        <begin position="95"/>
        <end position="131"/>
    </location>
</feature>
<reference evidence="3 4" key="1">
    <citation type="submission" date="2019-11" db="EMBL/GenBank/DDBJ databases">
        <title>Draft genome sequence of Kocuria indica DP-K7, a methyl red degrading Actinobacterium.</title>
        <authorList>
            <person name="Kumaran S."/>
            <person name="Tischler D."/>
            <person name="Ngo A.C.R."/>
            <person name="Schultes F."/>
        </authorList>
    </citation>
    <scope>NUCLEOTIDE SEQUENCE [LARGE SCALE GENOMIC DNA]</scope>
    <source>
        <strain evidence="3 4">DP-K7</strain>
    </source>
</reference>
<accession>A0A6N9QUP8</accession>
<dbReference type="InterPro" id="IPR016032">
    <property type="entry name" value="Sig_transdc_resp-reg_C-effctor"/>
</dbReference>
<dbReference type="AlphaFoldDB" id="A0A6N9QUP8"/>
<proteinExistence type="predicted"/>
<evidence type="ECO:0000313" key="4">
    <source>
        <dbReference type="Proteomes" id="UP000471026"/>
    </source>
</evidence>
<dbReference type="Gene3D" id="1.10.10.60">
    <property type="entry name" value="Homeodomain-like"/>
    <property type="match status" value="2"/>
</dbReference>
<dbReference type="GO" id="GO:0006355">
    <property type="term" value="P:regulation of DNA-templated transcription"/>
    <property type="evidence" value="ECO:0007669"/>
    <property type="project" value="InterPro"/>
</dbReference>
<dbReference type="GO" id="GO:0003677">
    <property type="term" value="F:DNA binding"/>
    <property type="evidence" value="ECO:0007669"/>
    <property type="project" value="InterPro"/>
</dbReference>
<organism evidence="3 4">
    <name type="scientific">Kocuria marina subsp. indica</name>
    <dbReference type="NCBI Taxonomy" id="1049583"/>
    <lineage>
        <taxon>Bacteria</taxon>
        <taxon>Bacillati</taxon>
        <taxon>Actinomycetota</taxon>
        <taxon>Actinomycetes</taxon>
        <taxon>Micrococcales</taxon>
        <taxon>Micrococcaceae</taxon>
        <taxon>Kocuria</taxon>
    </lineage>
</organism>
<protein>
    <submittedName>
        <fullName evidence="3">Helix-turn-helix domain-containing protein</fullName>
    </submittedName>
</protein>
<evidence type="ECO:0000259" key="2">
    <source>
        <dbReference type="Pfam" id="PF02796"/>
    </source>
</evidence>
<evidence type="ECO:0000256" key="1">
    <source>
        <dbReference type="SAM" id="MobiDB-lite"/>
    </source>
</evidence>
<dbReference type="SUPFAM" id="SSF46894">
    <property type="entry name" value="C-terminal effector domain of the bipartite response regulators"/>
    <property type="match status" value="1"/>
</dbReference>
<dbReference type="Pfam" id="PF02796">
    <property type="entry name" value="HTH_7"/>
    <property type="match status" value="1"/>
</dbReference>
<feature type="region of interest" description="Disordered" evidence="1">
    <location>
        <begin position="1"/>
        <end position="42"/>
    </location>
</feature>
<evidence type="ECO:0000313" key="3">
    <source>
        <dbReference type="EMBL" id="NDO76905.1"/>
    </source>
</evidence>
<gene>
    <name evidence="3" type="ORF">GKZ75_01285</name>
</gene>
<comment type="caution">
    <text evidence="3">The sequence shown here is derived from an EMBL/GenBank/DDBJ whole genome shotgun (WGS) entry which is preliminary data.</text>
</comment>
<dbReference type="EMBL" id="WMHZ01000002">
    <property type="protein sequence ID" value="NDO76905.1"/>
    <property type="molecule type" value="Genomic_DNA"/>
</dbReference>
<name>A0A6N9QUP8_9MICC</name>
<dbReference type="InterPro" id="IPR006120">
    <property type="entry name" value="Resolvase_HTH_dom"/>
</dbReference>
<dbReference type="Proteomes" id="UP000471026">
    <property type="component" value="Unassembled WGS sequence"/>
</dbReference>
<dbReference type="RefSeq" id="WP_408669476.1">
    <property type="nucleotide sequence ID" value="NZ_WMHZ01000002.1"/>
</dbReference>